<protein>
    <submittedName>
        <fullName evidence="1">Uncharacterized protein</fullName>
    </submittedName>
</protein>
<reference evidence="1 2" key="1">
    <citation type="submission" date="2017-03" db="EMBL/GenBank/DDBJ databases">
        <title>Genomic and clinical evidence uncovers the enterohepatic species Helicobacter valdiviensis as a potential human intestinal pathogen.</title>
        <authorList>
            <person name="Fresia P."/>
            <person name="Jara R."/>
            <person name="Sierra R."/>
            <person name="Ferres I."/>
            <person name="Greif G."/>
            <person name="Iraola G."/>
            <person name="Collado L."/>
        </authorList>
    </citation>
    <scope>NUCLEOTIDE SEQUENCE [LARGE SCALE GENOMIC DNA]</scope>
    <source>
        <strain evidence="1 2">WBE14</strain>
    </source>
</reference>
<dbReference type="EMBL" id="NBIU01000023">
    <property type="protein sequence ID" value="PZT47729.1"/>
    <property type="molecule type" value="Genomic_DNA"/>
</dbReference>
<comment type="caution">
    <text evidence="1">The sequence shown here is derived from an EMBL/GenBank/DDBJ whole genome shotgun (WGS) entry which is preliminary data.</text>
</comment>
<dbReference type="Proteomes" id="UP000249746">
    <property type="component" value="Unassembled WGS sequence"/>
</dbReference>
<sequence length="118" mass="12588">MKQKVHNVSYLAVTTLNLKDLKSSEVIAFPLGAEICDVSLEVQEAGDAGLTCNLGLLGSEDFFANGIDLSTIGHHSSSIKHTCKDKGAITITPSSVATKGSVKIRVFYFLPSTILAEY</sequence>
<dbReference type="RefSeq" id="WP_111230219.1">
    <property type="nucleotide sequence ID" value="NZ_NBIU01000023.1"/>
</dbReference>
<dbReference type="AlphaFoldDB" id="A0A2W6MUY3"/>
<proteinExistence type="predicted"/>
<evidence type="ECO:0000313" key="1">
    <source>
        <dbReference type="EMBL" id="PZT47729.1"/>
    </source>
</evidence>
<organism evidence="1 2">
    <name type="scientific">Helicobacter valdiviensis</name>
    <dbReference type="NCBI Taxonomy" id="1458358"/>
    <lineage>
        <taxon>Bacteria</taxon>
        <taxon>Pseudomonadati</taxon>
        <taxon>Campylobacterota</taxon>
        <taxon>Epsilonproteobacteria</taxon>
        <taxon>Campylobacterales</taxon>
        <taxon>Helicobacteraceae</taxon>
        <taxon>Helicobacter</taxon>
    </lineage>
</organism>
<name>A0A2W6MUY3_9HELI</name>
<dbReference type="OrthoDB" id="5329925at2"/>
<keyword evidence="2" id="KW-1185">Reference proteome</keyword>
<gene>
    <name evidence="1" type="ORF">B6S12_07660</name>
</gene>
<evidence type="ECO:0000313" key="2">
    <source>
        <dbReference type="Proteomes" id="UP000249746"/>
    </source>
</evidence>
<accession>A0A2W6MUY3</accession>